<proteinExistence type="predicted"/>
<sequence length="222" mass="23619">MEIAFALLALSLVMFAVFVALVVRGVRAAKCRIERAGREVRRSLSDAALTARAAQPGVVGEVARTRKELRASVDSTRGALRQGSAEDPALGEALALFDQLDGHFRQLDGELGALMSGEPDRSRIAARLPELRGRAERIRQSADALRLAAQDRARRHGAEELEALQRQIDMEASALRHWAPVDAADGAAGEPGRAAGEAVEPPGPGASRPIPGLRKPDAEGTE</sequence>
<protein>
    <recommendedName>
        <fullName evidence="4">Secreted protein</fullName>
    </recommendedName>
</protein>
<comment type="caution">
    <text evidence="2">The sequence shown here is derived from an EMBL/GenBank/DDBJ whole genome shotgun (WGS) entry which is preliminary data.</text>
</comment>
<evidence type="ECO:0008006" key="4">
    <source>
        <dbReference type="Google" id="ProtNLM"/>
    </source>
</evidence>
<feature type="region of interest" description="Disordered" evidence="1">
    <location>
        <begin position="182"/>
        <end position="222"/>
    </location>
</feature>
<feature type="compositionally biased region" description="Low complexity" evidence="1">
    <location>
        <begin position="182"/>
        <end position="200"/>
    </location>
</feature>
<gene>
    <name evidence="2" type="ORF">RM590_22275</name>
</gene>
<name>A0ABU2MUV4_9ACTN</name>
<evidence type="ECO:0000256" key="1">
    <source>
        <dbReference type="SAM" id="MobiDB-lite"/>
    </source>
</evidence>
<dbReference type="EMBL" id="JAVREL010000013">
    <property type="protein sequence ID" value="MDT0345310.1"/>
    <property type="molecule type" value="Genomic_DNA"/>
</dbReference>
<accession>A0ABU2MUV4</accession>
<dbReference type="RefSeq" id="WP_311706433.1">
    <property type="nucleotide sequence ID" value="NZ_JAVREL010000013.1"/>
</dbReference>
<keyword evidence="3" id="KW-1185">Reference proteome</keyword>
<evidence type="ECO:0000313" key="2">
    <source>
        <dbReference type="EMBL" id="MDT0345310.1"/>
    </source>
</evidence>
<organism evidence="2 3">
    <name type="scientific">Streptomyces litchfieldiae</name>
    <dbReference type="NCBI Taxonomy" id="3075543"/>
    <lineage>
        <taxon>Bacteria</taxon>
        <taxon>Bacillati</taxon>
        <taxon>Actinomycetota</taxon>
        <taxon>Actinomycetes</taxon>
        <taxon>Kitasatosporales</taxon>
        <taxon>Streptomycetaceae</taxon>
        <taxon>Streptomyces</taxon>
    </lineage>
</organism>
<evidence type="ECO:0000313" key="3">
    <source>
        <dbReference type="Proteomes" id="UP001183246"/>
    </source>
</evidence>
<reference evidence="3" key="1">
    <citation type="submission" date="2023-07" db="EMBL/GenBank/DDBJ databases">
        <title>30 novel species of actinomycetes from the DSMZ collection.</title>
        <authorList>
            <person name="Nouioui I."/>
        </authorList>
    </citation>
    <scope>NUCLEOTIDE SEQUENCE [LARGE SCALE GENOMIC DNA]</scope>
    <source>
        <strain evidence="3">DSM 44938</strain>
    </source>
</reference>
<dbReference type="Proteomes" id="UP001183246">
    <property type="component" value="Unassembled WGS sequence"/>
</dbReference>